<dbReference type="InterPro" id="IPR022272">
    <property type="entry name" value="Lipocalin_CS"/>
</dbReference>
<dbReference type="SUPFAM" id="SSF50814">
    <property type="entry name" value="Lipocalins"/>
    <property type="match status" value="1"/>
</dbReference>
<dbReference type="GeneID" id="101742419"/>
<proteinExistence type="inferred from homology"/>
<dbReference type="InterPro" id="IPR022271">
    <property type="entry name" value="Lipocalin_ApoD"/>
</dbReference>
<dbReference type="RefSeq" id="XP_004932389.1">
    <property type="nucleotide sequence ID" value="XM_004932332.5"/>
</dbReference>
<organism evidence="5 6">
    <name type="scientific">Bombyx mori</name>
    <name type="common">Silk moth</name>
    <dbReference type="NCBI Taxonomy" id="7091"/>
    <lineage>
        <taxon>Eukaryota</taxon>
        <taxon>Metazoa</taxon>
        <taxon>Ecdysozoa</taxon>
        <taxon>Arthropoda</taxon>
        <taxon>Hexapoda</taxon>
        <taxon>Insecta</taxon>
        <taxon>Pterygota</taxon>
        <taxon>Neoptera</taxon>
        <taxon>Endopterygota</taxon>
        <taxon>Lepidoptera</taxon>
        <taxon>Glossata</taxon>
        <taxon>Ditrysia</taxon>
        <taxon>Bombycoidea</taxon>
        <taxon>Bombycidae</taxon>
        <taxon>Bombycinae</taxon>
        <taxon>Bombyx</taxon>
    </lineage>
</organism>
<dbReference type="FunFam" id="2.40.128.20:FF:000026">
    <property type="entry name" value="Apolipoprotein D-like Protein"/>
    <property type="match status" value="1"/>
</dbReference>
<dbReference type="GO" id="GO:0031409">
    <property type="term" value="F:pigment binding"/>
    <property type="evidence" value="ECO:0007669"/>
    <property type="project" value="InterPro"/>
</dbReference>
<evidence type="ECO:0000313" key="6">
    <source>
        <dbReference type="Proteomes" id="UP000005204"/>
    </source>
</evidence>
<dbReference type="InterPro" id="IPR003057">
    <property type="entry name" value="Invtbrt_color"/>
</dbReference>
<dbReference type="Proteomes" id="UP000005204">
    <property type="component" value="Unassembled WGS sequence"/>
</dbReference>
<dbReference type="PANTHER" id="PTHR10612">
    <property type="entry name" value="APOLIPOPROTEIN D"/>
    <property type="match status" value="1"/>
</dbReference>
<name>A0A8R1WL13_BOMMO</name>
<dbReference type="Gene3D" id="2.40.128.20">
    <property type="match status" value="1"/>
</dbReference>
<evidence type="ECO:0000313" key="5">
    <source>
        <dbReference type="EnsemblMetazoa" id="XP_004932389.1"/>
    </source>
</evidence>
<evidence type="ECO:0000259" key="4">
    <source>
        <dbReference type="Pfam" id="PF08212"/>
    </source>
</evidence>
<dbReference type="InterPro" id="IPR012674">
    <property type="entry name" value="Calycin"/>
</dbReference>
<dbReference type="GO" id="GO:0005737">
    <property type="term" value="C:cytoplasm"/>
    <property type="evidence" value="ECO:0007669"/>
    <property type="project" value="TreeGrafter"/>
</dbReference>
<accession>A0A8R1WL13</accession>
<reference evidence="6" key="1">
    <citation type="journal article" date="2008" name="Insect Biochem. Mol. Biol.">
        <title>The genome of a lepidopteran model insect, the silkworm Bombyx mori.</title>
        <authorList>
            <consortium name="International Silkworm Genome Consortium"/>
        </authorList>
    </citation>
    <scope>NUCLEOTIDE SEQUENCE [LARGE SCALE GENOMIC DNA]</scope>
    <source>
        <strain evidence="6">p50T</strain>
    </source>
</reference>
<dbReference type="PANTHER" id="PTHR10612:SF34">
    <property type="entry name" value="APOLIPOPROTEIN D"/>
    <property type="match status" value="1"/>
</dbReference>
<dbReference type="EnsemblMetazoa" id="XM_004932332.4">
    <property type="protein sequence ID" value="XP_004932389.1"/>
    <property type="gene ID" value="LOC101742419"/>
</dbReference>
<dbReference type="CDD" id="cd19437">
    <property type="entry name" value="lipocalin_apoD-like"/>
    <property type="match status" value="1"/>
</dbReference>
<sequence>MMPLQFQMSILRAIAVFFSVLMFVSLCGSQIIMPGQCPDVKAMENFDPARYLGKWYEAEKYFFLFEFGGKCVTADYKLRDDGAIRVLNKQIDIFSGIQKEIKGEATQVGRSDEAKLSVRFPTLPVDVAAPYWVVDTDYDNYAVVWSCYEFGIFHTVNSWILTRQQNPPKSVLDAAYDAIDKNRISRKFFLKTDQSDCTNFDE</sequence>
<dbReference type="PROSITE" id="PS00213">
    <property type="entry name" value="LIPOCALIN"/>
    <property type="match status" value="1"/>
</dbReference>
<dbReference type="GO" id="GO:0000302">
    <property type="term" value="P:response to reactive oxygen species"/>
    <property type="evidence" value="ECO:0007669"/>
    <property type="project" value="TreeGrafter"/>
</dbReference>
<evidence type="ECO:0000256" key="3">
    <source>
        <dbReference type="PIRNR" id="PIRNR036893"/>
    </source>
</evidence>
<reference evidence="5" key="2">
    <citation type="submission" date="2022-06" db="UniProtKB">
        <authorList>
            <consortium name="EnsemblMetazoa"/>
        </authorList>
    </citation>
    <scope>IDENTIFICATION</scope>
    <source>
        <strain evidence="5">p50T (Dazao)</strain>
    </source>
</reference>
<feature type="signal peptide" evidence="3">
    <location>
        <begin position="1"/>
        <end position="29"/>
    </location>
</feature>
<dbReference type="OrthoDB" id="565904at2759"/>
<protein>
    <recommendedName>
        <fullName evidence="4">Lipocalin/cytosolic fatty-acid binding domain-containing protein</fullName>
    </recommendedName>
</protein>
<comment type="similarity">
    <text evidence="1 3">Belongs to the calycin superfamily. Lipocalin family.</text>
</comment>
<keyword evidence="6" id="KW-1185">Reference proteome</keyword>
<dbReference type="InterPro" id="IPR000566">
    <property type="entry name" value="Lipocln_cytosolic_FA-bd_dom"/>
</dbReference>
<dbReference type="KEGG" id="bmor:101742419"/>
<dbReference type="PIRSF" id="PIRSF036893">
    <property type="entry name" value="Lipocalin_ApoD"/>
    <property type="match status" value="1"/>
</dbReference>
<evidence type="ECO:0000256" key="2">
    <source>
        <dbReference type="ARBA" id="ARBA00023157"/>
    </source>
</evidence>
<feature type="domain" description="Lipocalin/cytosolic fatty-acid binding" evidence="4">
    <location>
        <begin position="47"/>
        <end position="166"/>
    </location>
</feature>
<dbReference type="Pfam" id="PF08212">
    <property type="entry name" value="Lipocalin_2"/>
    <property type="match status" value="1"/>
</dbReference>
<dbReference type="AlphaFoldDB" id="A0A8R1WL13"/>
<dbReference type="GO" id="GO:0006629">
    <property type="term" value="P:lipid metabolic process"/>
    <property type="evidence" value="ECO:0007669"/>
    <property type="project" value="TreeGrafter"/>
</dbReference>
<dbReference type="PRINTS" id="PR01273">
    <property type="entry name" value="INVTBRTCOLOR"/>
</dbReference>
<keyword evidence="3" id="KW-0732">Signal</keyword>
<evidence type="ECO:0000256" key="1">
    <source>
        <dbReference type="ARBA" id="ARBA00006889"/>
    </source>
</evidence>
<keyword evidence="2" id="KW-1015">Disulfide bond</keyword>
<feature type="chain" id="PRO_5035981413" description="Lipocalin/cytosolic fatty-acid binding domain-containing protein" evidence="3">
    <location>
        <begin position="30"/>
        <end position="202"/>
    </location>
</feature>